<comment type="caution">
    <text evidence="1">The sequence shown here is derived from an EMBL/GenBank/DDBJ whole genome shotgun (WGS) entry which is preliminary data.</text>
</comment>
<protein>
    <recommendedName>
        <fullName evidence="3">Reverse transcriptase</fullName>
    </recommendedName>
</protein>
<keyword evidence="2" id="KW-1185">Reference proteome</keyword>
<dbReference type="Proteomes" id="UP001159363">
    <property type="component" value="Chromosome 5"/>
</dbReference>
<evidence type="ECO:0008006" key="3">
    <source>
        <dbReference type="Google" id="ProtNLM"/>
    </source>
</evidence>
<dbReference type="InterPro" id="IPR050951">
    <property type="entry name" value="Retrovirus_Pol_polyprotein"/>
</dbReference>
<dbReference type="SUPFAM" id="SSF56672">
    <property type="entry name" value="DNA/RNA polymerases"/>
    <property type="match status" value="1"/>
</dbReference>
<evidence type="ECO:0000313" key="1">
    <source>
        <dbReference type="EMBL" id="KAJ8880956.1"/>
    </source>
</evidence>
<evidence type="ECO:0000313" key="2">
    <source>
        <dbReference type="Proteomes" id="UP001159363"/>
    </source>
</evidence>
<accession>A0ABQ9H9S1</accession>
<reference evidence="1 2" key="1">
    <citation type="submission" date="2023-02" db="EMBL/GenBank/DDBJ databases">
        <title>LHISI_Scaffold_Assembly.</title>
        <authorList>
            <person name="Stuart O.P."/>
            <person name="Cleave R."/>
            <person name="Magrath M.J.L."/>
            <person name="Mikheyev A.S."/>
        </authorList>
    </citation>
    <scope>NUCLEOTIDE SEQUENCE [LARGE SCALE GENOMIC DNA]</scope>
    <source>
        <strain evidence="1">Daus_M_001</strain>
        <tissue evidence="1">Leg muscle</tissue>
    </source>
</reference>
<name>A0ABQ9H9S1_9NEOP</name>
<dbReference type="CDD" id="cd01647">
    <property type="entry name" value="RT_LTR"/>
    <property type="match status" value="1"/>
</dbReference>
<dbReference type="InterPro" id="IPR043502">
    <property type="entry name" value="DNA/RNA_pol_sf"/>
</dbReference>
<dbReference type="Gene3D" id="3.10.10.10">
    <property type="entry name" value="HIV Type 1 Reverse Transcriptase, subunit A, domain 1"/>
    <property type="match status" value="1"/>
</dbReference>
<proteinExistence type="predicted"/>
<dbReference type="PANTHER" id="PTHR37984">
    <property type="entry name" value="PROTEIN CBG26694"/>
    <property type="match status" value="1"/>
</dbReference>
<gene>
    <name evidence="1" type="ORF">PR048_017429</name>
</gene>
<dbReference type="PANTHER" id="PTHR37984:SF5">
    <property type="entry name" value="PROTEIN NYNRIN-LIKE"/>
    <property type="match status" value="1"/>
</dbReference>
<dbReference type="EMBL" id="JARBHB010000006">
    <property type="protein sequence ID" value="KAJ8880956.1"/>
    <property type="molecule type" value="Genomic_DNA"/>
</dbReference>
<organism evidence="1 2">
    <name type="scientific">Dryococelus australis</name>
    <dbReference type="NCBI Taxonomy" id="614101"/>
    <lineage>
        <taxon>Eukaryota</taxon>
        <taxon>Metazoa</taxon>
        <taxon>Ecdysozoa</taxon>
        <taxon>Arthropoda</taxon>
        <taxon>Hexapoda</taxon>
        <taxon>Insecta</taxon>
        <taxon>Pterygota</taxon>
        <taxon>Neoptera</taxon>
        <taxon>Polyneoptera</taxon>
        <taxon>Phasmatodea</taxon>
        <taxon>Verophasmatodea</taxon>
        <taxon>Anareolatae</taxon>
        <taxon>Phasmatidae</taxon>
        <taxon>Eurycanthinae</taxon>
        <taxon>Dryococelus</taxon>
    </lineage>
</organism>
<sequence>MWRGIKVTQEEYIVKNLKEPLLGRPAVEALGILRWIKEVGIAIPFQPKLKQILDRLLTMGIISPGDCPTEWCAGILIAPKPNGQIRLCVNLTRLNDSVKRKRMTIPTVEESLARLQNARMFLKLDANSGYWQEPLEEKSRLLTTFITLFSKFCFNRLPFGIQVH</sequence>